<dbReference type="GO" id="GO:0009103">
    <property type="term" value="P:lipopolysaccharide biosynthetic process"/>
    <property type="evidence" value="ECO:0007669"/>
    <property type="project" value="TreeGrafter"/>
</dbReference>
<feature type="transmembrane region" description="Helical" evidence="2">
    <location>
        <begin position="69"/>
        <end position="89"/>
    </location>
</feature>
<feature type="transmembrane region" description="Helical" evidence="2">
    <location>
        <begin position="281"/>
        <end position="302"/>
    </location>
</feature>
<feature type="transmembrane region" description="Helical" evidence="2">
    <location>
        <begin position="341"/>
        <end position="364"/>
    </location>
</feature>
<reference evidence="5" key="2">
    <citation type="submission" date="2016-01" db="EMBL/GenBank/DDBJ databases">
        <title>Complete genome sequence of Agromyces aureus AR33T and comparison with related organisms.</title>
        <authorList>
            <person name="Corretto E."/>
            <person name="Antonielli L."/>
            <person name="Sessitsch A."/>
            <person name="Brader G."/>
        </authorList>
    </citation>
    <scope>NUCLEOTIDE SEQUENCE [LARGE SCALE GENOMIC DNA]</scope>
    <source>
        <strain evidence="5">AR33</strain>
    </source>
</reference>
<feature type="region of interest" description="Disordered" evidence="1">
    <location>
        <begin position="1"/>
        <end position="27"/>
    </location>
</feature>
<dbReference type="GO" id="GO:0016747">
    <property type="term" value="F:acyltransferase activity, transferring groups other than amino-acyl groups"/>
    <property type="evidence" value="ECO:0007669"/>
    <property type="project" value="InterPro"/>
</dbReference>
<feature type="transmembrane region" description="Helical" evidence="2">
    <location>
        <begin position="30"/>
        <end position="49"/>
    </location>
</feature>
<name>A0A191WHC9_9MICO</name>
<accession>A0A191WHC9</accession>
<feature type="domain" description="Acyltransferase 3" evidence="3">
    <location>
        <begin position="31"/>
        <end position="358"/>
    </location>
</feature>
<reference evidence="4 5" key="1">
    <citation type="journal article" date="2016" name="Int. J. Syst. Evol. Microbiol.">
        <title>Agromyces aureus sp. nov., isolated from the rhizosphere of Salix caprea L. grown in a heavy-metal-contaminated soil.</title>
        <authorList>
            <person name="Corretto E."/>
            <person name="Antonielli L."/>
            <person name="Sessitsch A."/>
            <person name="Compant S."/>
            <person name="Gorfer M."/>
            <person name="Kuffner M."/>
            <person name="Brader G."/>
        </authorList>
    </citation>
    <scope>NUCLEOTIDE SEQUENCE [LARGE SCALE GENOMIC DNA]</scope>
    <source>
        <strain evidence="4 5">AR33</strain>
    </source>
</reference>
<dbReference type="GO" id="GO:0016020">
    <property type="term" value="C:membrane"/>
    <property type="evidence" value="ECO:0007669"/>
    <property type="project" value="TreeGrafter"/>
</dbReference>
<evidence type="ECO:0000259" key="3">
    <source>
        <dbReference type="Pfam" id="PF01757"/>
    </source>
</evidence>
<dbReference type="AlphaFoldDB" id="A0A191WHC9"/>
<keyword evidence="2" id="KW-0812">Transmembrane</keyword>
<evidence type="ECO:0000313" key="5">
    <source>
        <dbReference type="Proteomes" id="UP000078437"/>
    </source>
</evidence>
<evidence type="ECO:0000313" key="4">
    <source>
        <dbReference type="EMBL" id="ANJ27666.1"/>
    </source>
</evidence>
<feature type="transmembrane region" description="Helical" evidence="2">
    <location>
        <begin position="180"/>
        <end position="198"/>
    </location>
</feature>
<dbReference type="InterPro" id="IPR050879">
    <property type="entry name" value="Acyltransferase_3"/>
</dbReference>
<evidence type="ECO:0000256" key="1">
    <source>
        <dbReference type="SAM" id="MobiDB-lite"/>
    </source>
</evidence>
<dbReference type="Pfam" id="PF01757">
    <property type="entry name" value="Acyl_transf_3"/>
    <property type="match status" value="1"/>
</dbReference>
<dbReference type="Proteomes" id="UP000078437">
    <property type="component" value="Chromosome"/>
</dbReference>
<feature type="transmembrane region" description="Helical" evidence="2">
    <location>
        <begin position="229"/>
        <end position="247"/>
    </location>
</feature>
<dbReference type="InterPro" id="IPR002656">
    <property type="entry name" value="Acyl_transf_3_dom"/>
</dbReference>
<protein>
    <recommendedName>
        <fullName evidence="3">Acyltransferase 3 domain-containing protein</fullName>
    </recommendedName>
</protein>
<feature type="compositionally biased region" description="Polar residues" evidence="1">
    <location>
        <begin position="386"/>
        <end position="404"/>
    </location>
</feature>
<evidence type="ECO:0000256" key="2">
    <source>
        <dbReference type="SAM" id="Phobius"/>
    </source>
</evidence>
<dbReference type="STRING" id="453304.ATC03_14065"/>
<sequence length="417" mass="46281">MTTTQNSTPATSGQPAREALESTSGRPDPIPALTGLRIVGAAWVVLFHFQPILYEAWPSARILEPVLGVGSYGVPLFFILSGYIIWHNYGSPRLLAGPRPSIRFLWRRYARLWPVNVLSLILVSPAIWWGVTVNGNWGAPVPDWYSIGGWLKSAFMVSGLDGAHVTYGWNNPAWSLTAEMAAYVAFPLLLAILLAARIPQSSLRALCLVPAIALAVFIDVSVIEFPYRWLVDLLLTFTAGVLLRIAGRPHRLIPLANIVQVLAPVLVVVACYTGYIDYITVLLLIWVWALAAPRGPVVRLFTTRAFQVAGYSSYSLYMLHFPLFAYGFMLLYFYPSVRSDWLPAYVVAALTGVYVASWVTWKWFETPAREAMNRLFERCWPKMRSGQSDLVRTSPTTAEPTDSSRPAAASKPGESTL</sequence>
<dbReference type="PANTHER" id="PTHR23028">
    <property type="entry name" value="ACETYLTRANSFERASE"/>
    <property type="match status" value="1"/>
</dbReference>
<dbReference type="PANTHER" id="PTHR23028:SF53">
    <property type="entry name" value="ACYL_TRANSF_3 DOMAIN-CONTAINING PROTEIN"/>
    <property type="match status" value="1"/>
</dbReference>
<organism evidence="4 5">
    <name type="scientific">Agromyces aureus</name>
    <dbReference type="NCBI Taxonomy" id="453304"/>
    <lineage>
        <taxon>Bacteria</taxon>
        <taxon>Bacillati</taxon>
        <taxon>Actinomycetota</taxon>
        <taxon>Actinomycetes</taxon>
        <taxon>Micrococcales</taxon>
        <taxon>Microbacteriaceae</taxon>
        <taxon>Agromyces</taxon>
    </lineage>
</organism>
<feature type="transmembrane region" description="Helical" evidence="2">
    <location>
        <begin position="205"/>
        <end position="223"/>
    </location>
</feature>
<dbReference type="RefSeq" id="WP_067878360.1">
    <property type="nucleotide sequence ID" value="NZ_CP013979.1"/>
</dbReference>
<keyword evidence="5" id="KW-1185">Reference proteome</keyword>
<feature type="region of interest" description="Disordered" evidence="1">
    <location>
        <begin position="386"/>
        <end position="417"/>
    </location>
</feature>
<feature type="transmembrane region" description="Helical" evidence="2">
    <location>
        <begin position="314"/>
        <end position="335"/>
    </location>
</feature>
<feature type="transmembrane region" description="Helical" evidence="2">
    <location>
        <begin position="254"/>
        <end position="275"/>
    </location>
</feature>
<dbReference type="OrthoDB" id="9796461at2"/>
<dbReference type="EMBL" id="CP013979">
    <property type="protein sequence ID" value="ANJ27666.1"/>
    <property type="molecule type" value="Genomic_DNA"/>
</dbReference>
<feature type="transmembrane region" description="Helical" evidence="2">
    <location>
        <begin position="110"/>
        <end position="131"/>
    </location>
</feature>
<proteinExistence type="predicted"/>
<feature type="compositionally biased region" description="Polar residues" evidence="1">
    <location>
        <begin position="1"/>
        <end position="14"/>
    </location>
</feature>
<gene>
    <name evidence="4" type="ORF">ATC03_14065</name>
</gene>
<keyword evidence="2" id="KW-0472">Membrane</keyword>
<keyword evidence="2" id="KW-1133">Transmembrane helix</keyword>
<dbReference type="KEGG" id="agy:ATC03_14065"/>